<dbReference type="SUPFAM" id="SSF55008">
    <property type="entry name" value="HMA, heavy metal-associated domain"/>
    <property type="match status" value="1"/>
</dbReference>
<dbReference type="InterPro" id="IPR006121">
    <property type="entry name" value="HMA_dom"/>
</dbReference>
<gene>
    <name evidence="3" type="ORF">DW060_03530</name>
</gene>
<organism evidence="3 4">
    <name type="scientific">Leyella stercorea</name>
    <dbReference type="NCBI Taxonomy" id="363265"/>
    <lineage>
        <taxon>Bacteria</taxon>
        <taxon>Pseudomonadati</taxon>
        <taxon>Bacteroidota</taxon>
        <taxon>Bacteroidia</taxon>
        <taxon>Bacteroidales</taxon>
        <taxon>Prevotellaceae</taxon>
        <taxon>Leyella</taxon>
    </lineage>
</organism>
<evidence type="ECO:0000313" key="3">
    <source>
        <dbReference type="EMBL" id="RHK51856.1"/>
    </source>
</evidence>
<reference evidence="3 4" key="1">
    <citation type="submission" date="2018-08" db="EMBL/GenBank/DDBJ databases">
        <title>A genome reference for cultivated species of the human gut microbiota.</title>
        <authorList>
            <person name="Zou Y."/>
            <person name="Xue W."/>
            <person name="Luo G."/>
        </authorList>
    </citation>
    <scope>NUCLEOTIDE SEQUENCE [LARGE SCALE GENOMIC DNA]</scope>
    <source>
        <strain evidence="3 4">AF42-9</strain>
    </source>
</reference>
<dbReference type="OrthoDB" id="1121721at2"/>
<keyword evidence="4" id="KW-1185">Reference proteome</keyword>
<feature type="domain" description="HMA" evidence="2">
    <location>
        <begin position="25"/>
        <end position="91"/>
    </location>
</feature>
<dbReference type="GO" id="GO:0046872">
    <property type="term" value="F:metal ion binding"/>
    <property type="evidence" value="ECO:0007669"/>
    <property type="project" value="InterPro"/>
</dbReference>
<dbReference type="InterPro" id="IPR036163">
    <property type="entry name" value="HMA_dom_sf"/>
</dbReference>
<keyword evidence="1" id="KW-0732">Signal</keyword>
<evidence type="ECO:0000313" key="4">
    <source>
        <dbReference type="Proteomes" id="UP000286598"/>
    </source>
</evidence>
<feature type="chain" id="PRO_5018775185" evidence="1">
    <location>
        <begin position="20"/>
        <end position="93"/>
    </location>
</feature>
<dbReference type="EMBL" id="QRNO01000011">
    <property type="protein sequence ID" value="RHK51856.1"/>
    <property type="molecule type" value="Genomic_DNA"/>
</dbReference>
<protein>
    <submittedName>
        <fullName evidence="3">Cation transporter</fullName>
    </submittedName>
</protein>
<sequence length="93" mass="10629">MKKNLLMAFMLMLAGNSFAQTATDTLVVTTQPQMHCENCEKKIKSNIRFVKGTKKIATSVDDQKVTIVYDGRKAKYNDYVEAFKKIGYEIKKK</sequence>
<comment type="caution">
    <text evidence="3">The sequence shown here is derived from an EMBL/GenBank/DDBJ whole genome shotgun (WGS) entry which is preliminary data.</text>
</comment>
<dbReference type="Pfam" id="PF00403">
    <property type="entry name" value="HMA"/>
    <property type="match status" value="1"/>
</dbReference>
<evidence type="ECO:0000256" key="1">
    <source>
        <dbReference type="SAM" id="SignalP"/>
    </source>
</evidence>
<proteinExistence type="predicted"/>
<dbReference type="PROSITE" id="PS50846">
    <property type="entry name" value="HMA_2"/>
    <property type="match status" value="1"/>
</dbReference>
<name>A0A3R6MMT8_9BACT</name>
<feature type="signal peptide" evidence="1">
    <location>
        <begin position="1"/>
        <end position="19"/>
    </location>
</feature>
<dbReference type="Gene3D" id="3.30.70.100">
    <property type="match status" value="1"/>
</dbReference>
<dbReference type="CDD" id="cd00371">
    <property type="entry name" value="HMA"/>
    <property type="match status" value="1"/>
</dbReference>
<evidence type="ECO:0000259" key="2">
    <source>
        <dbReference type="PROSITE" id="PS50846"/>
    </source>
</evidence>
<dbReference type="Proteomes" id="UP000286598">
    <property type="component" value="Unassembled WGS sequence"/>
</dbReference>
<dbReference type="AlphaFoldDB" id="A0A3R6MMT8"/>
<accession>A0A3R6MMT8</accession>